<organism evidence="3 4">
    <name type="scientific">Tenacibaculum caenipelagi</name>
    <dbReference type="NCBI Taxonomy" id="1325435"/>
    <lineage>
        <taxon>Bacteria</taxon>
        <taxon>Pseudomonadati</taxon>
        <taxon>Bacteroidota</taxon>
        <taxon>Flavobacteriia</taxon>
        <taxon>Flavobacteriales</taxon>
        <taxon>Flavobacteriaceae</taxon>
        <taxon>Tenacibaculum</taxon>
    </lineage>
</organism>
<feature type="domain" description="Mce/MlaD" evidence="2">
    <location>
        <begin position="37"/>
        <end position="115"/>
    </location>
</feature>
<evidence type="ECO:0000256" key="1">
    <source>
        <dbReference type="SAM" id="Phobius"/>
    </source>
</evidence>
<dbReference type="InterPro" id="IPR052336">
    <property type="entry name" value="MlaD_Phospholipid_Transporter"/>
</dbReference>
<name>A0A4R6TFY4_9FLAO</name>
<dbReference type="Pfam" id="PF02470">
    <property type="entry name" value="MlaD"/>
    <property type="match status" value="1"/>
</dbReference>
<dbReference type="PANTHER" id="PTHR33371:SF4">
    <property type="entry name" value="INTERMEMBRANE PHOSPHOLIPID TRANSPORT SYSTEM BINDING PROTEIN MLAD"/>
    <property type="match status" value="1"/>
</dbReference>
<protein>
    <submittedName>
        <fullName evidence="3">Phospholipid/cholesterol/gamma-HCH transport system substrate-binding protein</fullName>
    </submittedName>
</protein>
<keyword evidence="1" id="KW-0472">Membrane</keyword>
<dbReference type="AlphaFoldDB" id="A0A4R6TFY4"/>
<keyword evidence="1" id="KW-1133">Transmembrane helix</keyword>
<keyword evidence="1" id="KW-0812">Transmembrane</keyword>
<comment type="caution">
    <text evidence="3">The sequence shown here is derived from an EMBL/GenBank/DDBJ whole genome shotgun (WGS) entry which is preliminary data.</text>
</comment>
<dbReference type="InterPro" id="IPR003399">
    <property type="entry name" value="Mce/MlaD"/>
</dbReference>
<evidence type="ECO:0000313" key="4">
    <source>
        <dbReference type="Proteomes" id="UP000295390"/>
    </source>
</evidence>
<dbReference type="PANTHER" id="PTHR33371">
    <property type="entry name" value="INTERMEMBRANE PHOSPHOLIPID TRANSPORT SYSTEM BINDING PROTEIN MLAD-RELATED"/>
    <property type="match status" value="1"/>
</dbReference>
<accession>A0A4R6TFY4</accession>
<evidence type="ECO:0000313" key="3">
    <source>
        <dbReference type="EMBL" id="TDQ27700.1"/>
    </source>
</evidence>
<dbReference type="Proteomes" id="UP000295390">
    <property type="component" value="Unassembled WGS sequence"/>
</dbReference>
<feature type="transmembrane region" description="Helical" evidence="1">
    <location>
        <begin position="6"/>
        <end position="26"/>
    </location>
</feature>
<keyword evidence="4" id="KW-1185">Reference proteome</keyword>
<dbReference type="EMBL" id="SNYH01000003">
    <property type="protein sequence ID" value="TDQ27700.1"/>
    <property type="molecule type" value="Genomic_DNA"/>
</dbReference>
<evidence type="ECO:0000259" key="2">
    <source>
        <dbReference type="Pfam" id="PF02470"/>
    </source>
</evidence>
<sequence length="322" mass="35439">MMSKELKTGIVAVVVIALFIWGYNFLKGQDLFSANQRHFFVEYGNINGLNEASLVTINGLKVGRVDEIYFNQDAAKKGKLVVKISLETDFKFSKNSIAKIYSASLMGGQNLAIVPKYDGEIAKSGDYLKGEVESDIFSSVGEKLNPIQAKLENVLVGADSLLIGLNQVLDENSRKSLNRSILGLEGTISDVRKTLSSVNSLLADNKTNLDSTLQNAKNITDNFSKVSDDLAKANLGESAKKLETTLTNLNSLLADMKSGKGTLGKLMTDEKMYTNLTNASKELEELLREFKLNPKRFVHFSLFGKKAKAYNEENNTKNVSNK</sequence>
<gene>
    <name evidence="3" type="ORF">DFQ07_1551</name>
</gene>
<reference evidence="3 4" key="1">
    <citation type="submission" date="2019-03" db="EMBL/GenBank/DDBJ databases">
        <title>Genomic Encyclopedia of Type Strains, Phase III (KMG-III): the genomes of soil and plant-associated and newly described type strains.</title>
        <authorList>
            <person name="Whitman W."/>
        </authorList>
    </citation>
    <scope>NUCLEOTIDE SEQUENCE [LARGE SCALE GENOMIC DNA]</scope>
    <source>
        <strain evidence="3 4">CECT 8283</strain>
    </source>
</reference>
<proteinExistence type="predicted"/>